<dbReference type="PANTHER" id="PTHR10593:SF238">
    <property type="entry name" value="PROTEIN INDETERMINATE-DOMAIN 7-LIKE ISOFORM X2"/>
    <property type="match status" value="1"/>
</dbReference>
<reference evidence="11 12" key="1">
    <citation type="journal article" date="2017" name="Plant Biotechnol. J.">
        <title>A comprehensive draft genome sequence for lupin (Lupinus angustifolius), an emerging health food: insights into plant-microbe interactions and legume evolution.</title>
        <authorList>
            <person name="Hane J.K."/>
            <person name="Ming Y."/>
            <person name="Kamphuis L.G."/>
            <person name="Nelson M.N."/>
            <person name="Garg G."/>
            <person name="Atkins C.A."/>
            <person name="Bayer P.E."/>
            <person name="Bravo A."/>
            <person name="Bringans S."/>
            <person name="Cannon S."/>
            <person name="Edwards D."/>
            <person name="Foley R."/>
            <person name="Gao L.L."/>
            <person name="Harrison M.J."/>
            <person name="Huang W."/>
            <person name="Hurgobin B."/>
            <person name="Li S."/>
            <person name="Liu C.W."/>
            <person name="McGrath A."/>
            <person name="Morahan G."/>
            <person name="Murray J."/>
            <person name="Weller J."/>
            <person name="Jian J."/>
            <person name="Singh K.B."/>
        </authorList>
    </citation>
    <scope>NUCLEOTIDE SEQUENCE [LARGE SCALE GENOMIC DNA]</scope>
    <source>
        <strain evidence="12">cv. Tanjil</strain>
        <tissue evidence="11">Whole plant</tissue>
    </source>
</reference>
<dbReference type="AlphaFoldDB" id="A0A1J7HK59"/>
<keyword evidence="4" id="KW-0862">Zinc</keyword>
<dbReference type="Pfam" id="PF22992">
    <property type="entry name" value="C2CH-4th_BIRD-IDD"/>
    <property type="match status" value="1"/>
</dbReference>
<dbReference type="InterPro" id="IPR036236">
    <property type="entry name" value="Znf_C2H2_sf"/>
</dbReference>
<dbReference type="FunFam" id="3.30.160.60:FF:000554">
    <property type="entry name" value="protein indeterminate-domain 12-like"/>
    <property type="match status" value="1"/>
</dbReference>
<dbReference type="PANTHER" id="PTHR10593">
    <property type="entry name" value="SERINE/THREONINE-PROTEIN KINASE RIO"/>
    <property type="match status" value="1"/>
</dbReference>
<evidence type="ECO:0000313" key="12">
    <source>
        <dbReference type="Proteomes" id="UP000188354"/>
    </source>
</evidence>
<dbReference type="OMA" id="PFKSMNM"/>
<evidence type="ECO:0000313" key="11">
    <source>
        <dbReference type="EMBL" id="OIW13044.1"/>
    </source>
</evidence>
<feature type="compositionally biased region" description="Low complexity" evidence="9">
    <location>
        <begin position="33"/>
        <end position="63"/>
    </location>
</feature>
<proteinExistence type="predicted"/>
<dbReference type="PROSITE" id="PS50157">
    <property type="entry name" value="ZINC_FINGER_C2H2_2"/>
    <property type="match status" value="1"/>
</dbReference>
<evidence type="ECO:0000256" key="5">
    <source>
        <dbReference type="ARBA" id="ARBA00023015"/>
    </source>
</evidence>
<evidence type="ECO:0000256" key="7">
    <source>
        <dbReference type="ARBA" id="ARBA00023163"/>
    </source>
</evidence>
<dbReference type="SUPFAM" id="SSF57667">
    <property type="entry name" value="beta-beta-alpha zinc fingers"/>
    <property type="match status" value="1"/>
</dbReference>
<organism evidence="11 12">
    <name type="scientific">Lupinus angustifolius</name>
    <name type="common">Narrow-leaved blue lupine</name>
    <dbReference type="NCBI Taxonomy" id="3871"/>
    <lineage>
        <taxon>Eukaryota</taxon>
        <taxon>Viridiplantae</taxon>
        <taxon>Streptophyta</taxon>
        <taxon>Embryophyta</taxon>
        <taxon>Tracheophyta</taxon>
        <taxon>Spermatophyta</taxon>
        <taxon>Magnoliopsida</taxon>
        <taxon>eudicotyledons</taxon>
        <taxon>Gunneridae</taxon>
        <taxon>Pentapetalae</taxon>
        <taxon>rosids</taxon>
        <taxon>fabids</taxon>
        <taxon>Fabales</taxon>
        <taxon>Fabaceae</taxon>
        <taxon>Papilionoideae</taxon>
        <taxon>50 kb inversion clade</taxon>
        <taxon>genistoids sensu lato</taxon>
        <taxon>core genistoids</taxon>
        <taxon>Genisteae</taxon>
        <taxon>Lupinus</taxon>
    </lineage>
</organism>
<dbReference type="GO" id="GO:0005634">
    <property type="term" value="C:nucleus"/>
    <property type="evidence" value="ECO:0007669"/>
    <property type="project" value="TreeGrafter"/>
</dbReference>
<dbReference type="Gramene" id="OIW13044">
    <property type="protein sequence ID" value="OIW13044"/>
    <property type="gene ID" value="TanjilG_17604"/>
</dbReference>
<dbReference type="Pfam" id="PF00096">
    <property type="entry name" value="zf-C2H2"/>
    <property type="match status" value="1"/>
</dbReference>
<keyword evidence="12" id="KW-1185">Reference proteome</keyword>
<dbReference type="SMART" id="SM00355">
    <property type="entry name" value="ZnF_C2H2"/>
    <property type="match status" value="3"/>
</dbReference>
<dbReference type="Gene3D" id="3.30.160.60">
    <property type="entry name" value="Classic Zinc Finger"/>
    <property type="match status" value="1"/>
</dbReference>
<keyword evidence="6" id="KW-0238">DNA-binding</keyword>
<dbReference type="GO" id="GO:0008270">
    <property type="term" value="F:zinc ion binding"/>
    <property type="evidence" value="ECO:0007669"/>
    <property type="project" value="UniProtKB-KW"/>
</dbReference>
<dbReference type="InterPro" id="IPR031140">
    <property type="entry name" value="IDD1-16"/>
</dbReference>
<evidence type="ECO:0000256" key="6">
    <source>
        <dbReference type="ARBA" id="ARBA00023125"/>
    </source>
</evidence>
<dbReference type="GO" id="GO:0003677">
    <property type="term" value="F:DNA binding"/>
    <property type="evidence" value="ECO:0007669"/>
    <property type="project" value="UniProtKB-KW"/>
</dbReference>
<evidence type="ECO:0000256" key="8">
    <source>
        <dbReference type="PROSITE-ProRule" id="PRU00042"/>
    </source>
</evidence>
<sequence>MSNITSCDSVSFSTENTREDAVKQQLEILGQFNSPNSTSHTSTTTTTTNNNNNYYSNVSNTSSQPLSSAKRKRSLPGNPDPSAEVIALSPNALMATNRFLCEICNKGFQRDQNLQLHRRGHNLPWKLKQRTSTEIRKRVYVCPEPSCVHHNPARALGDLTGIKKHFCRKHGEKKWKCDKCSKKYAVQSDWKAHSKICGTREYKCDCGTLFSRRDSFITHRAFCDALAEENNKGNEGQLSKMDSNLQCQSIPNLVPSLPINTNIIPIPQIGGTASEFNNKNNPLSSLQIPASSKAFNMAIRNSSPSLQLSSNILASHESSSLMSATALLQKAAQMGATVSNNNSNVSTTMAPPSYGLVQLQQPPPNNVYSFMNHYMQQQQHDHISSHYNSFNAHHEMSTGDNAEGIVVGMNGGDMFNVILDQSKALSKIIDQNSRSINNGVLHQTNGGSSGGALNIGGETKGSGDVMTLDLLGIGGGDGGSGENMHGNLNIYGGGAQQDETAAADDFWRNWSTKNAGFGSFSASSSM</sequence>
<evidence type="ECO:0000259" key="10">
    <source>
        <dbReference type="PROSITE" id="PS50157"/>
    </source>
</evidence>
<protein>
    <recommendedName>
        <fullName evidence="10">C2H2-type domain-containing protein</fullName>
    </recommendedName>
</protein>
<gene>
    <name evidence="11" type="ORF">TanjilG_17604</name>
</gene>
<name>A0A1J7HK59_LUPAN</name>
<dbReference type="GO" id="GO:0003700">
    <property type="term" value="F:DNA-binding transcription factor activity"/>
    <property type="evidence" value="ECO:0007669"/>
    <property type="project" value="TreeGrafter"/>
</dbReference>
<feature type="region of interest" description="Disordered" evidence="9">
    <location>
        <begin position="31"/>
        <end position="83"/>
    </location>
</feature>
<dbReference type="STRING" id="3871.A0A1J7HK59"/>
<evidence type="ECO:0000256" key="9">
    <source>
        <dbReference type="SAM" id="MobiDB-lite"/>
    </source>
</evidence>
<dbReference type="InterPro" id="IPR055186">
    <property type="entry name" value="C2H2-2nd_BIRD-IDD"/>
</dbReference>
<dbReference type="InterPro" id="IPR013087">
    <property type="entry name" value="Znf_C2H2_type"/>
</dbReference>
<evidence type="ECO:0000256" key="2">
    <source>
        <dbReference type="ARBA" id="ARBA00022737"/>
    </source>
</evidence>
<feature type="domain" description="C2H2-type" evidence="10">
    <location>
        <begin position="99"/>
        <end position="121"/>
    </location>
</feature>
<evidence type="ECO:0000256" key="1">
    <source>
        <dbReference type="ARBA" id="ARBA00022723"/>
    </source>
</evidence>
<dbReference type="FunFam" id="3.30.160.60:FF:000131">
    <property type="entry name" value="protein indeterminate-domain 5, chloroplastic-like"/>
    <property type="match status" value="1"/>
</dbReference>
<keyword evidence="1" id="KW-0479">Metal-binding</keyword>
<dbReference type="KEGG" id="lang:109346205"/>
<dbReference type="PROSITE" id="PS00028">
    <property type="entry name" value="ZINC_FINGER_C2H2_1"/>
    <property type="match status" value="1"/>
</dbReference>
<keyword evidence="7" id="KW-0804">Transcription</keyword>
<keyword evidence="2" id="KW-0677">Repeat</keyword>
<dbReference type="EMBL" id="CM007364">
    <property type="protein sequence ID" value="OIW13044.1"/>
    <property type="molecule type" value="Genomic_DNA"/>
</dbReference>
<dbReference type="Proteomes" id="UP000188354">
    <property type="component" value="Chromosome LG04"/>
</dbReference>
<dbReference type="InterPro" id="IPR055187">
    <property type="entry name" value="C2CH-3rd_BIRD-IDD"/>
</dbReference>
<evidence type="ECO:0000256" key="4">
    <source>
        <dbReference type="ARBA" id="ARBA00022833"/>
    </source>
</evidence>
<evidence type="ECO:0000256" key="3">
    <source>
        <dbReference type="ARBA" id="ARBA00022771"/>
    </source>
</evidence>
<keyword evidence="5" id="KW-0805">Transcription regulation</keyword>
<dbReference type="InterPro" id="IPR055185">
    <property type="entry name" value="C2CH-4th_BIRD-IDD"/>
</dbReference>
<dbReference type="OrthoDB" id="6354171at2759"/>
<dbReference type="Pfam" id="PF22995">
    <property type="entry name" value="C2CH-3rd_BIRD-IDD"/>
    <property type="match status" value="1"/>
</dbReference>
<dbReference type="Pfam" id="PF22996">
    <property type="entry name" value="C2H2-2nd_BIRD-IDD"/>
    <property type="match status" value="1"/>
</dbReference>
<keyword evidence="3 8" id="KW-0863">Zinc-finger</keyword>
<accession>A0A1J7HK59</accession>